<dbReference type="Gramene" id="KFK24415">
    <property type="protein sequence ID" value="KFK24415"/>
    <property type="gene ID" value="AALP_AAs71531U000200"/>
</dbReference>
<proteinExistence type="predicted"/>
<name>A0A087G3G3_ARAAL</name>
<reference evidence="2" key="1">
    <citation type="journal article" date="2015" name="Nat. Plants">
        <title>Genome expansion of Arabis alpina linked with retrotransposition and reduced symmetric DNA methylation.</title>
        <authorList>
            <person name="Willing E.M."/>
            <person name="Rawat V."/>
            <person name="Mandakova T."/>
            <person name="Maumus F."/>
            <person name="James G.V."/>
            <person name="Nordstroem K.J."/>
            <person name="Becker C."/>
            <person name="Warthmann N."/>
            <person name="Chica C."/>
            <person name="Szarzynska B."/>
            <person name="Zytnicki M."/>
            <person name="Albani M.C."/>
            <person name="Kiefer C."/>
            <person name="Bergonzi S."/>
            <person name="Castaings L."/>
            <person name="Mateos J.L."/>
            <person name="Berns M.C."/>
            <person name="Bujdoso N."/>
            <person name="Piofczyk T."/>
            <person name="de Lorenzo L."/>
            <person name="Barrero-Sicilia C."/>
            <person name="Mateos I."/>
            <person name="Piednoel M."/>
            <person name="Hagmann J."/>
            <person name="Chen-Min-Tao R."/>
            <person name="Iglesias-Fernandez R."/>
            <person name="Schuster S.C."/>
            <person name="Alonso-Blanco C."/>
            <person name="Roudier F."/>
            <person name="Carbonero P."/>
            <person name="Paz-Ares J."/>
            <person name="Davis S.J."/>
            <person name="Pecinka A."/>
            <person name="Quesneville H."/>
            <person name="Colot V."/>
            <person name="Lysak M.A."/>
            <person name="Weigel D."/>
            <person name="Coupland G."/>
            <person name="Schneeberger K."/>
        </authorList>
    </citation>
    <scope>NUCLEOTIDE SEQUENCE [LARGE SCALE GENOMIC DNA]</scope>
    <source>
        <strain evidence="2">cv. Pajares</strain>
    </source>
</reference>
<evidence type="ECO:0000313" key="1">
    <source>
        <dbReference type="EMBL" id="KFK24415.1"/>
    </source>
</evidence>
<protein>
    <submittedName>
        <fullName evidence="1">Uncharacterized protein</fullName>
    </submittedName>
</protein>
<organism evidence="1 2">
    <name type="scientific">Arabis alpina</name>
    <name type="common">Alpine rock-cress</name>
    <dbReference type="NCBI Taxonomy" id="50452"/>
    <lineage>
        <taxon>Eukaryota</taxon>
        <taxon>Viridiplantae</taxon>
        <taxon>Streptophyta</taxon>
        <taxon>Embryophyta</taxon>
        <taxon>Tracheophyta</taxon>
        <taxon>Spermatophyta</taxon>
        <taxon>Magnoliopsida</taxon>
        <taxon>eudicotyledons</taxon>
        <taxon>Gunneridae</taxon>
        <taxon>Pentapetalae</taxon>
        <taxon>rosids</taxon>
        <taxon>malvids</taxon>
        <taxon>Brassicales</taxon>
        <taxon>Brassicaceae</taxon>
        <taxon>Arabideae</taxon>
        <taxon>Arabis</taxon>
    </lineage>
</organism>
<evidence type="ECO:0000313" key="2">
    <source>
        <dbReference type="Proteomes" id="UP000029120"/>
    </source>
</evidence>
<gene>
    <name evidence="1" type="ORF">AALP_AAs71531U000200</name>
</gene>
<sequence>MTSLSPSHHYRKKKRSFRLLRTQIRVFFSIAGSSPPEKQLNSGQPNSHQHHRWVFPFSDQGHESHDPFLTPSETAINNENEDNLFFFKNHHRLSLLHKPQSFESQHI</sequence>
<dbReference type="EMBL" id="KL968906">
    <property type="protein sequence ID" value="KFK24415.1"/>
    <property type="molecule type" value="Genomic_DNA"/>
</dbReference>
<dbReference type="AlphaFoldDB" id="A0A087G3G3"/>
<accession>A0A087G3G3</accession>
<keyword evidence="2" id="KW-1185">Reference proteome</keyword>
<dbReference type="Proteomes" id="UP000029120">
    <property type="component" value="Unassembled WGS sequence"/>
</dbReference>